<evidence type="ECO:0000259" key="2">
    <source>
        <dbReference type="PROSITE" id="PS50104"/>
    </source>
</evidence>
<evidence type="ECO:0000313" key="3">
    <source>
        <dbReference type="EMBL" id="KAA9129794.1"/>
    </source>
</evidence>
<dbReference type="SUPFAM" id="SSF52200">
    <property type="entry name" value="Toll/Interleukin receptor TIR domain"/>
    <property type="match status" value="1"/>
</dbReference>
<organism evidence="3 4">
    <name type="scientific">Marinihelvus fidelis</name>
    <dbReference type="NCBI Taxonomy" id="2613842"/>
    <lineage>
        <taxon>Bacteria</taxon>
        <taxon>Pseudomonadati</taxon>
        <taxon>Pseudomonadota</taxon>
        <taxon>Gammaproteobacteria</taxon>
        <taxon>Chromatiales</taxon>
        <taxon>Wenzhouxiangellaceae</taxon>
        <taxon>Marinihelvus</taxon>
    </lineage>
</organism>
<dbReference type="Gene3D" id="1.25.40.10">
    <property type="entry name" value="Tetratricopeptide repeat domain"/>
    <property type="match status" value="1"/>
</dbReference>
<keyword evidence="4" id="KW-1185">Reference proteome</keyword>
<proteinExistence type="predicted"/>
<accession>A0A5N0T5Q8</accession>
<keyword evidence="3" id="KW-0675">Receptor</keyword>
<dbReference type="Gene3D" id="3.40.50.10140">
    <property type="entry name" value="Toll/interleukin-1 receptor homology (TIR) domain"/>
    <property type="match status" value="1"/>
</dbReference>
<feature type="domain" description="TIR" evidence="2">
    <location>
        <begin position="1"/>
        <end position="187"/>
    </location>
</feature>
<dbReference type="InterPro" id="IPR000157">
    <property type="entry name" value="TIR_dom"/>
</dbReference>
<reference evidence="3 4" key="1">
    <citation type="submission" date="2019-09" db="EMBL/GenBank/DDBJ databases">
        <title>Wenzhouxiangella sp. Genome sequencing and assembly.</title>
        <authorList>
            <person name="Zhang R."/>
        </authorList>
    </citation>
    <scope>NUCLEOTIDE SEQUENCE [LARGE SCALE GENOMIC DNA]</scope>
    <source>
        <strain evidence="3 4">W260</strain>
    </source>
</reference>
<dbReference type="PROSITE" id="PS50104">
    <property type="entry name" value="TIR"/>
    <property type="match status" value="1"/>
</dbReference>
<dbReference type="Pfam" id="PF13676">
    <property type="entry name" value="TIR_2"/>
    <property type="match status" value="1"/>
</dbReference>
<name>A0A5N0T5Q8_9GAMM</name>
<protein>
    <submittedName>
        <fullName evidence="3">Toll/interleukin-1 receptor domain-containing protein</fullName>
    </submittedName>
</protein>
<evidence type="ECO:0000313" key="4">
    <source>
        <dbReference type="Proteomes" id="UP000325372"/>
    </source>
</evidence>
<comment type="caution">
    <text evidence="3">The sequence shown here is derived from an EMBL/GenBank/DDBJ whole genome shotgun (WGS) entry which is preliminary data.</text>
</comment>
<dbReference type="SUPFAM" id="SSF48452">
    <property type="entry name" value="TPR-like"/>
    <property type="match status" value="1"/>
</dbReference>
<gene>
    <name evidence="3" type="ORF">F3N42_14165</name>
</gene>
<keyword evidence="1" id="KW-0812">Transmembrane</keyword>
<dbReference type="RefSeq" id="WP_150865193.1">
    <property type="nucleotide sequence ID" value="NZ_VYXP01000011.1"/>
</dbReference>
<dbReference type="GO" id="GO:0007165">
    <property type="term" value="P:signal transduction"/>
    <property type="evidence" value="ECO:0007669"/>
    <property type="project" value="InterPro"/>
</dbReference>
<dbReference type="InterPro" id="IPR035897">
    <property type="entry name" value="Toll_tir_struct_dom_sf"/>
</dbReference>
<dbReference type="Proteomes" id="UP000325372">
    <property type="component" value="Unassembled WGS sequence"/>
</dbReference>
<keyword evidence="1" id="KW-1133">Transmembrane helix</keyword>
<feature type="transmembrane region" description="Helical" evidence="1">
    <location>
        <begin position="179"/>
        <end position="200"/>
    </location>
</feature>
<keyword evidence="1" id="KW-0472">Membrane</keyword>
<dbReference type="EMBL" id="VYXP01000011">
    <property type="protein sequence ID" value="KAA9129794.1"/>
    <property type="molecule type" value="Genomic_DNA"/>
</dbReference>
<evidence type="ECO:0000256" key="1">
    <source>
        <dbReference type="SAM" id="Phobius"/>
    </source>
</evidence>
<dbReference type="InterPro" id="IPR011990">
    <property type="entry name" value="TPR-like_helical_dom_sf"/>
</dbReference>
<sequence>MRYKAFLSYAHADEKWARWLHRALESYRMPRRLAASGGAAPSQLGTVFRDRDELVAGPALSEAIEAALVQSENLVVLCSPAAAASRWVNEEVRRFRELGRGDRIFCVIVDGTPELDANDACFPPALFEGVAEAEPLAVDVRPWADGKRLAKLKLLAALLGTRLEDLRNRDHQRRRKRQLTAGLAGALALLLILVTGSAVLSERRERQRSEDIAGTMATLGGDIKNVVDLETQRKMIDAVLDAYEGLDPRKLTPESATQVALILRQMGSVNRQQGRPEEALSYFRQSRELLEQLDQWHPDTANIVFELSQAHFFEGLVPFIADDFAAARGPAEAYEQVARRLSALVPDDLEYRMEHVWALQNLAILEMSTDASKARSAAQLIEEAVSTADTVMVATDRNDIVGHYSTLMSWLAEARTLSCEYSLAREAHDEAVRNAARASGAEPANNFLKRQLAYRYFGASSLELMAGNIEGARSLVEQADSVMQAMLITDPTNKALVSNINRHRMRLADIDVWTGRAEEGLSSYLALIETSKLDTSAEGEGEDRVPIELRLRAGLISGGLGRNEEARLWLASTFSGFSELLGERELDAKEIREFITARWAWKVYVEEPLESAFPEIAALGIRPNPESGDCRDVDVATRLAVIQGRRSVAVRHAEYLAERGYRHPMYLDFCHMEGLCES</sequence>
<dbReference type="AlphaFoldDB" id="A0A5N0T5Q8"/>